<feature type="transmembrane region" description="Helical" evidence="5">
    <location>
        <begin position="132"/>
        <end position="152"/>
    </location>
</feature>
<feature type="transmembrane region" description="Helical" evidence="5">
    <location>
        <begin position="220"/>
        <end position="241"/>
    </location>
</feature>
<dbReference type="PANTHER" id="PTHR37955:SF1">
    <property type="entry name" value="DEP DOMAIN-CONTAINING PROTEIN"/>
    <property type="match status" value="1"/>
</dbReference>
<protein>
    <submittedName>
        <fullName evidence="6">Dicarboxylate transporter/tellurite-resistance protein TehA</fullName>
    </submittedName>
</protein>
<feature type="transmembrane region" description="Helical" evidence="5">
    <location>
        <begin position="278"/>
        <end position="302"/>
    </location>
</feature>
<dbReference type="InterPro" id="IPR038665">
    <property type="entry name" value="Voltage-dep_anion_channel_sf"/>
</dbReference>
<reference evidence="6 7" key="1">
    <citation type="submission" date="2019-07" db="EMBL/GenBank/DDBJ databases">
        <title>Whole genome shotgun sequence of Cellulomonas soli NBRC 109434.</title>
        <authorList>
            <person name="Hosoyama A."/>
            <person name="Uohara A."/>
            <person name="Ohji S."/>
            <person name="Ichikawa N."/>
        </authorList>
    </citation>
    <scope>NUCLEOTIDE SEQUENCE [LARGE SCALE GENOMIC DNA]</scope>
    <source>
        <strain evidence="6 7">NBRC 109434</strain>
    </source>
</reference>
<name>A0A512PDZ1_9CELL</name>
<sequence length="330" mass="34689">MPVGFFGMVLGIFGLGTAWRYAGTIGLAPHWVGEVGVLAGCGVWLVLALIYGYRFLTARERVLAEWRDPGQFAFISLLPAGAVLVSAGVRPYMPVVSGVLLAAGIVGQLTFSVVRCAPLWRGTQPLDATTPGFYLPTVAANFICAIALGPAGHTELGYMFLGAGLISWLTLEPLVTHRLRTGPPMPPKARTVIGVQLAPPFVACYAYLSVDGGRFDPFALALFGYGLLQLLLLARLVPWFLQGGFSPGLWAFSFGLAAMANTALRLDHATGTLGMRVLAVVVLVLANVLLLALVAQTLVLLVRGRLVPPASVPPTPPTPPALTPAADGPS</sequence>
<feature type="transmembrane region" description="Helical" evidence="5">
    <location>
        <begin position="158"/>
        <end position="177"/>
    </location>
</feature>
<evidence type="ECO:0000256" key="4">
    <source>
        <dbReference type="ARBA" id="ARBA00023136"/>
    </source>
</evidence>
<comment type="subcellular location">
    <subcellularLocation>
        <location evidence="1">Membrane</location>
        <topology evidence="1">Multi-pass membrane protein</topology>
    </subcellularLocation>
</comment>
<dbReference type="GO" id="GO:0005886">
    <property type="term" value="C:plasma membrane"/>
    <property type="evidence" value="ECO:0007669"/>
    <property type="project" value="TreeGrafter"/>
</dbReference>
<dbReference type="Gene3D" id="1.50.10.150">
    <property type="entry name" value="Voltage-dependent anion channel"/>
    <property type="match status" value="1"/>
</dbReference>
<organism evidence="6 7">
    <name type="scientific">Cellulomonas soli</name>
    <dbReference type="NCBI Taxonomy" id="931535"/>
    <lineage>
        <taxon>Bacteria</taxon>
        <taxon>Bacillati</taxon>
        <taxon>Actinomycetota</taxon>
        <taxon>Actinomycetes</taxon>
        <taxon>Micrococcales</taxon>
        <taxon>Cellulomonadaceae</taxon>
        <taxon>Cellulomonas</taxon>
    </lineage>
</organism>
<evidence type="ECO:0000313" key="7">
    <source>
        <dbReference type="Proteomes" id="UP000321798"/>
    </source>
</evidence>
<evidence type="ECO:0000256" key="1">
    <source>
        <dbReference type="ARBA" id="ARBA00004141"/>
    </source>
</evidence>
<keyword evidence="4 5" id="KW-0472">Membrane</keyword>
<keyword evidence="7" id="KW-1185">Reference proteome</keyword>
<keyword evidence="3 5" id="KW-1133">Transmembrane helix</keyword>
<dbReference type="PANTHER" id="PTHR37955">
    <property type="entry name" value="TELLURITE RESISTANCE PROTEIN TEHA"/>
    <property type="match status" value="1"/>
</dbReference>
<accession>A0A512PDZ1</accession>
<dbReference type="NCBIfam" id="NF008032">
    <property type="entry name" value="PRK10764.1"/>
    <property type="match status" value="1"/>
</dbReference>
<dbReference type="EMBL" id="BKAL01000007">
    <property type="protein sequence ID" value="GEP69421.1"/>
    <property type="molecule type" value="Genomic_DNA"/>
</dbReference>
<proteinExistence type="predicted"/>
<evidence type="ECO:0000256" key="3">
    <source>
        <dbReference type="ARBA" id="ARBA00022989"/>
    </source>
</evidence>
<dbReference type="Pfam" id="PF03595">
    <property type="entry name" value="SLAC1"/>
    <property type="match status" value="1"/>
</dbReference>
<evidence type="ECO:0000256" key="5">
    <source>
        <dbReference type="SAM" id="Phobius"/>
    </source>
</evidence>
<dbReference type="InterPro" id="IPR052951">
    <property type="entry name" value="Tellurite_res_ion_channel"/>
</dbReference>
<keyword evidence="2 5" id="KW-0812">Transmembrane</keyword>
<comment type="caution">
    <text evidence="6">The sequence shown here is derived from an EMBL/GenBank/DDBJ whole genome shotgun (WGS) entry which is preliminary data.</text>
</comment>
<dbReference type="GO" id="GO:0046583">
    <property type="term" value="F:monoatomic cation efflux transmembrane transporter activity"/>
    <property type="evidence" value="ECO:0007669"/>
    <property type="project" value="TreeGrafter"/>
</dbReference>
<feature type="transmembrane region" description="Helical" evidence="5">
    <location>
        <begin position="72"/>
        <end position="93"/>
    </location>
</feature>
<feature type="transmembrane region" description="Helical" evidence="5">
    <location>
        <begin position="30"/>
        <end position="51"/>
    </location>
</feature>
<feature type="transmembrane region" description="Helical" evidence="5">
    <location>
        <begin position="189"/>
        <end position="208"/>
    </location>
</feature>
<gene>
    <name evidence="6" type="ORF">CSO01_21360</name>
</gene>
<dbReference type="Proteomes" id="UP000321798">
    <property type="component" value="Unassembled WGS sequence"/>
</dbReference>
<dbReference type="InterPro" id="IPR004695">
    <property type="entry name" value="SLAC1/Mae1/Ssu1/TehA"/>
</dbReference>
<evidence type="ECO:0000313" key="6">
    <source>
        <dbReference type="EMBL" id="GEP69421.1"/>
    </source>
</evidence>
<feature type="transmembrane region" description="Helical" evidence="5">
    <location>
        <begin position="248"/>
        <end position="266"/>
    </location>
</feature>
<evidence type="ECO:0000256" key="2">
    <source>
        <dbReference type="ARBA" id="ARBA00022692"/>
    </source>
</evidence>
<feature type="transmembrane region" description="Helical" evidence="5">
    <location>
        <begin position="99"/>
        <end position="120"/>
    </location>
</feature>
<dbReference type="AlphaFoldDB" id="A0A512PDZ1"/>